<dbReference type="RefSeq" id="WP_134115795.1">
    <property type="nucleotide sequence ID" value="NZ_SOEG01000007.1"/>
</dbReference>
<dbReference type="PANTHER" id="PTHR10357:SF210">
    <property type="entry name" value="MALTODEXTRIN GLUCOSIDASE"/>
    <property type="match status" value="1"/>
</dbReference>
<evidence type="ECO:0000313" key="5">
    <source>
        <dbReference type="EMBL" id="TDX52332.1"/>
    </source>
</evidence>
<dbReference type="SUPFAM" id="SSF51011">
    <property type="entry name" value="Glycosyl hydrolase domain"/>
    <property type="match status" value="1"/>
</dbReference>
<proteinExistence type="inferred from homology"/>
<evidence type="ECO:0000256" key="1">
    <source>
        <dbReference type="ARBA" id="ARBA00008061"/>
    </source>
</evidence>
<gene>
    <name evidence="5" type="ORF">C7959_10740</name>
</gene>
<keyword evidence="6" id="KW-1185">Reference proteome</keyword>
<evidence type="ECO:0000259" key="4">
    <source>
        <dbReference type="SMART" id="SM00642"/>
    </source>
</evidence>
<dbReference type="GO" id="GO:0004553">
    <property type="term" value="F:hydrolase activity, hydrolyzing O-glycosyl compounds"/>
    <property type="evidence" value="ECO:0007669"/>
    <property type="project" value="InterPro"/>
</dbReference>
<dbReference type="InterPro" id="IPR014756">
    <property type="entry name" value="Ig_E-set"/>
</dbReference>
<keyword evidence="3" id="KW-0326">Glycosidase</keyword>
<dbReference type="GO" id="GO:0005975">
    <property type="term" value="P:carbohydrate metabolic process"/>
    <property type="evidence" value="ECO:0007669"/>
    <property type="project" value="InterPro"/>
</dbReference>
<dbReference type="SUPFAM" id="SSF51445">
    <property type="entry name" value="(Trans)glycosidases"/>
    <property type="match status" value="1"/>
</dbReference>
<accession>A0A4R8HAA2</accession>
<organism evidence="5 6">
    <name type="scientific">Orenia marismortui</name>
    <dbReference type="NCBI Taxonomy" id="46469"/>
    <lineage>
        <taxon>Bacteria</taxon>
        <taxon>Bacillati</taxon>
        <taxon>Bacillota</taxon>
        <taxon>Clostridia</taxon>
        <taxon>Halanaerobiales</taxon>
        <taxon>Halobacteroidaceae</taxon>
        <taxon>Orenia</taxon>
    </lineage>
</organism>
<keyword evidence="2" id="KW-0378">Hydrolase</keyword>
<comment type="similarity">
    <text evidence="1">Belongs to the glycosyl hydrolase 13 family.</text>
</comment>
<dbReference type="InterPro" id="IPR004185">
    <property type="entry name" value="Glyco_hydro_13_lg-like_dom"/>
</dbReference>
<dbReference type="SUPFAM" id="SSF81296">
    <property type="entry name" value="E set domains"/>
    <property type="match status" value="1"/>
</dbReference>
<dbReference type="InterPro" id="IPR013780">
    <property type="entry name" value="Glyco_hydro_b"/>
</dbReference>
<reference evidence="5 6" key="1">
    <citation type="submission" date="2019-03" db="EMBL/GenBank/DDBJ databases">
        <title>Subsurface microbial communities from deep shales in Ohio and West Virginia, USA.</title>
        <authorList>
            <person name="Wrighton K."/>
        </authorList>
    </citation>
    <scope>NUCLEOTIDE SEQUENCE [LARGE SCALE GENOMIC DNA]</scope>
    <source>
        <strain evidence="5 6">MSL 6dP</strain>
    </source>
</reference>
<dbReference type="SMART" id="SM00642">
    <property type="entry name" value="Aamy"/>
    <property type="match status" value="1"/>
</dbReference>
<dbReference type="Gene3D" id="3.20.20.80">
    <property type="entry name" value="Glycosidases"/>
    <property type="match status" value="1"/>
</dbReference>
<dbReference type="InterPro" id="IPR013783">
    <property type="entry name" value="Ig-like_fold"/>
</dbReference>
<dbReference type="Pfam" id="PF02903">
    <property type="entry name" value="Alpha-amylase_N"/>
    <property type="match status" value="1"/>
</dbReference>
<dbReference type="Gene3D" id="2.60.40.10">
    <property type="entry name" value="Immunoglobulins"/>
    <property type="match status" value="1"/>
</dbReference>
<dbReference type="CDD" id="cd11338">
    <property type="entry name" value="AmyAc_CMD"/>
    <property type="match status" value="1"/>
</dbReference>
<dbReference type="STRING" id="926561.GCA_000379025_01357"/>
<feature type="domain" description="Glycosyl hydrolase family 13 catalytic" evidence="4">
    <location>
        <begin position="132"/>
        <end position="540"/>
    </location>
</feature>
<dbReference type="Proteomes" id="UP000295832">
    <property type="component" value="Unassembled WGS sequence"/>
</dbReference>
<name>A0A4R8HAA2_9FIRM</name>
<dbReference type="EMBL" id="SOEG01000007">
    <property type="protein sequence ID" value="TDX52332.1"/>
    <property type="molecule type" value="Genomic_DNA"/>
</dbReference>
<sequence length="633" mass="74722">MNFDWKESIYSDGSRYYIDNPTPELGDIVKIKLRVLSSAPVDKVFLRTVLNGDDHLIEMKVEQKKKGFRYYSCKLEISQPRINYHFYISTQKETYFYNQLEVSTHIPIEDYDFVIVAGYKAPEWIKSTVFYQIFPDRFYNGNPANDVKDNEYEFDGHSTIQRDWSEIPGDYEDSFCLDFFGGDLEGIKAKIPYLKELGVNALYLNPIFYAATHHKYDCLDYFKVDPHFGGDKALIELIEELHKNDMRIILDTSVNHTGTAHKWFNKEGSFYSKDIGAYHNEDSKEREYYYFDEDNNYHGWAGVDTLPTLNYTSEELRDMIYQGEDSVIKHWLKPPFNIDGWRLDVANTMGRMNEKQMHHEIWPEIRKSIREENSQAYILGEHWTDDREFLKGDEWDSSMNYYGFGRPVRQFLGELDRFLSFNNSDYKFKSSKKKAKDISQMFMQKLARLPHQIAYLQFNLFDSHDIHRLHNNPEISWDQYRGAVMMLFTFPGTPNIYYGDEVGLDGRIDTFEGCRYPMEWDAEKQNQNYYKLYNKLALLKQEEDALQEGGFKLLYDQGYVLSYARFTDEKAYLVVISQDNNRTKVEIPVFSLGIGEESEIKEVFNYSDLYNFNDGKLEIELDAKESLLFEITI</sequence>
<evidence type="ECO:0000256" key="2">
    <source>
        <dbReference type="ARBA" id="ARBA00022801"/>
    </source>
</evidence>
<comment type="caution">
    <text evidence="5">The sequence shown here is derived from an EMBL/GenBank/DDBJ whole genome shotgun (WGS) entry which is preliminary data.</text>
</comment>
<protein>
    <submittedName>
        <fullName evidence="5">Alpha-glucosidase</fullName>
    </submittedName>
</protein>
<dbReference type="InterPro" id="IPR017853">
    <property type="entry name" value="GH"/>
</dbReference>
<dbReference type="PANTHER" id="PTHR10357">
    <property type="entry name" value="ALPHA-AMYLASE FAMILY MEMBER"/>
    <property type="match status" value="1"/>
</dbReference>
<dbReference type="Pfam" id="PF00128">
    <property type="entry name" value="Alpha-amylase"/>
    <property type="match status" value="1"/>
</dbReference>
<dbReference type="AlphaFoldDB" id="A0A4R8HAA2"/>
<dbReference type="InterPro" id="IPR006047">
    <property type="entry name" value="GH13_cat_dom"/>
</dbReference>
<evidence type="ECO:0000313" key="6">
    <source>
        <dbReference type="Proteomes" id="UP000295832"/>
    </source>
</evidence>
<evidence type="ECO:0000256" key="3">
    <source>
        <dbReference type="ARBA" id="ARBA00023295"/>
    </source>
</evidence>
<dbReference type="Gene3D" id="2.60.40.1180">
    <property type="entry name" value="Golgi alpha-mannosidase II"/>
    <property type="match status" value="1"/>
</dbReference>
<dbReference type="CDD" id="cd02857">
    <property type="entry name" value="E_set_CDase_PDE_N"/>
    <property type="match status" value="1"/>
</dbReference>